<dbReference type="InterPro" id="IPR036236">
    <property type="entry name" value="Znf_C2H2_sf"/>
</dbReference>
<keyword evidence="4" id="KW-0238">DNA-binding</keyword>
<feature type="compositionally biased region" description="Polar residues" evidence="8">
    <location>
        <begin position="134"/>
        <end position="145"/>
    </location>
</feature>
<feature type="domain" description="C2H2-type" evidence="10">
    <location>
        <begin position="41"/>
        <end position="64"/>
    </location>
</feature>
<dbReference type="OrthoDB" id="1405595at2759"/>
<evidence type="ECO:0000256" key="7">
    <source>
        <dbReference type="PROSITE-ProRule" id="PRU00042"/>
    </source>
</evidence>
<dbReference type="RefSeq" id="XP_009158742.1">
    <property type="nucleotide sequence ID" value="XM_009160494.1"/>
</dbReference>
<evidence type="ECO:0000256" key="6">
    <source>
        <dbReference type="ARBA" id="ARBA00023242"/>
    </source>
</evidence>
<dbReference type="Gene3D" id="4.10.240.10">
    <property type="entry name" value="Zn(2)-C6 fungal-type DNA-binding domain"/>
    <property type="match status" value="1"/>
</dbReference>
<dbReference type="Pfam" id="PF00096">
    <property type="entry name" value="zf-C2H2"/>
    <property type="match status" value="2"/>
</dbReference>
<proteinExistence type="predicted"/>
<dbReference type="AlphaFoldDB" id="H6C3R6"/>
<reference evidence="11" key="1">
    <citation type="submission" date="2011-07" db="EMBL/GenBank/DDBJ databases">
        <title>The Genome Sequence of Exophiala (Wangiella) dermatitidis NIH/UT8656.</title>
        <authorList>
            <consortium name="The Broad Institute Genome Sequencing Platform"/>
            <person name="Cuomo C."/>
            <person name="Wang Z."/>
            <person name="Hunicke-Smith S."/>
            <person name="Szanislo P.J."/>
            <person name="Earl A."/>
            <person name="Young S.K."/>
            <person name="Zeng Q."/>
            <person name="Gargeya S."/>
            <person name="Fitzgerald M."/>
            <person name="Haas B."/>
            <person name="Abouelleil A."/>
            <person name="Alvarado L."/>
            <person name="Arachchi H.M."/>
            <person name="Berlin A."/>
            <person name="Brown A."/>
            <person name="Chapman S.B."/>
            <person name="Chen Z."/>
            <person name="Dunbar C."/>
            <person name="Freedman E."/>
            <person name="Gearin G."/>
            <person name="Gellesch M."/>
            <person name="Goldberg J."/>
            <person name="Griggs A."/>
            <person name="Gujja S."/>
            <person name="Heiman D."/>
            <person name="Howarth C."/>
            <person name="Larson L."/>
            <person name="Lui A."/>
            <person name="MacDonald P.J.P."/>
            <person name="Montmayeur A."/>
            <person name="Murphy C."/>
            <person name="Neiman D."/>
            <person name="Pearson M."/>
            <person name="Priest M."/>
            <person name="Roberts A."/>
            <person name="Saif S."/>
            <person name="Shea T."/>
            <person name="Shenoy N."/>
            <person name="Sisk P."/>
            <person name="Stolte C."/>
            <person name="Sykes S."/>
            <person name="Wortman J."/>
            <person name="Nusbaum C."/>
            <person name="Birren B."/>
        </authorList>
    </citation>
    <scope>NUCLEOTIDE SEQUENCE</scope>
    <source>
        <strain evidence="11">NIH/UT8656</strain>
    </source>
</reference>
<sequence>MATTKKSRTLSCPECHLVVARPSHLARHIQSHLPPSRREHFSCGECGRQFSRNDVLLRHLRTAHQAYISRKKSAQKSCFRCVQKKLKCDRGHPCISCAKSSSMCKYPAEEPFDEPDVKEGKIETSPKADLSLEDNGSGQHSSFASSDGFANASTQGPDNVPGLVGHTHTAAQSSSISQTFSSHTAQFIQPGTDSFALGMVHSDLAAFQTTSPTTTVHDYNQSMMNFDSAYLQGDLNFMSNPPRIAGMAEGGVDWLNLELDSPNAGDYAAQTIGQVFNNGLFQPVHAQPWASIGSEGPFYNKIQSTIPARVDLPSTQETNCPPNKVAESQTSAQQWPFDHTRNPEPQKYRLPPLRQILQGTITSDGQDSGNTAKSLVQLLSDPVLPEISLVQDLNMMSALDLLKNSLDLYFSEFHSVLPVIHIPTFNMARVPTVTLAAMSCIGAMYSDDRLGTDQSWSLSEMCLQMIAWLGGADSTNYYDPSYLIASCLHQIYSLGSGNRRLYQNADCSRGILIGCLRGMGLLKSRISTEIEKEDFRNTGFIENPANEWLRWKDQEQDKRIAWSAFEYDCSLSTLTSRRAAVDLPELPSHLPCAEPLWDAPTAQAWSALYSRLSPTARGAPTAKILRNILAGKAIPEDLPAWSKRLCAQKIGRLLWDLKQLDIMSTTEYLKLPSLSAAQRQTKSVLLQGLNALCESIYNPSSTAELIHYNITSLTCHYSHLYSADEVMDLVVHIFRTSASQGKQPDYGLIAAKRRLRSIFIRNPGQARRLAWHAAQMISVANEYLVSAPCEILRVFMGYIFLLAFAKFGPQPVPEASFDSFAIQLDLPNRIQGQRTAISTWIDVGGPASIGGVKNIYSDGGLKAISREAQTMLRKMRFWGLAKKFTRILESFDFDSD</sequence>
<dbReference type="CDD" id="cd00067">
    <property type="entry name" value="GAL4"/>
    <property type="match status" value="1"/>
</dbReference>
<dbReference type="GO" id="GO:0006351">
    <property type="term" value="P:DNA-templated transcription"/>
    <property type="evidence" value="ECO:0007669"/>
    <property type="project" value="InterPro"/>
</dbReference>
<dbReference type="SMART" id="SM00355">
    <property type="entry name" value="ZnF_C2H2"/>
    <property type="match status" value="2"/>
</dbReference>
<feature type="region of interest" description="Disordered" evidence="8">
    <location>
        <begin position="320"/>
        <end position="347"/>
    </location>
</feature>
<dbReference type="InterPro" id="IPR036864">
    <property type="entry name" value="Zn2-C6_fun-type_DNA-bd_sf"/>
</dbReference>
<dbReference type="Proteomes" id="UP000007304">
    <property type="component" value="Unassembled WGS sequence"/>
</dbReference>
<dbReference type="InterPro" id="IPR013087">
    <property type="entry name" value="Znf_C2H2_type"/>
</dbReference>
<dbReference type="GO" id="GO:0008270">
    <property type="term" value="F:zinc ion binding"/>
    <property type="evidence" value="ECO:0007669"/>
    <property type="project" value="UniProtKB-KW"/>
</dbReference>
<evidence type="ECO:0000256" key="5">
    <source>
        <dbReference type="ARBA" id="ARBA00023163"/>
    </source>
</evidence>
<dbReference type="PROSITE" id="PS50157">
    <property type="entry name" value="ZINC_FINGER_C2H2_2"/>
    <property type="match status" value="1"/>
</dbReference>
<keyword evidence="1" id="KW-0479">Metal-binding</keyword>
<keyword evidence="2" id="KW-0862">Zinc</keyword>
<evidence type="ECO:0000256" key="4">
    <source>
        <dbReference type="ARBA" id="ARBA00023125"/>
    </source>
</evidence>
<dbReference type="SUPFAM" id="SSF57667">
    <property type="entry name" value="beta-beta-alpha zinc fingers"/>
    <property type="match status" value="1"/>
</dbReference>
<name>H6C3R6_EXODN</name>
<evidence type="ECO:0000313" key="11">
    <source>
        <dbReference type="EMBL" id="EHY58281.1"/>
    </source>
</evidence>
<dbReference type="SMART" id="SM00066">
    <property type="entry name" value="GAL4"/>
    <property type="match status" value="1"/>
</dbReference>
<feature type="domain" description="Zn(2)-C6 fungal-type" evidence="9">
    <location>
        <begin position="77"/>
        <end position="106"/>
    </location>
</feature>
<accession>H6C3R6</accession>
<dbReference type="GeneID" id="20310932"/>
<evidence type="ECO:0000256" key="3">
    <source>
        <dbReference type="ARBA" id="ARBA00023015"/>
    </source>
</evidence>
<dbReference type="CDD" id="cd12148">
    <property type="entry name" value="fungal_TF_MHR"/>
    <property type="match status" value="1"/>
</dbReference>
<feature type="region of interest" description="Disordered" evidence="8">
    <location>
        <begin position="128"/>
        <end position="168"/>
    </location>
</feature>
<evidence type="ECO:0000259" key="9">
    <source>
        <dbReference type="PROSITE" id="PS50048"/>
    </source>
</evidence>
<dbReference type="PROSITE" id="PS00028">
    <property type="entry name" value="ZINC_FINGER_C2H2_1"/>
    <property type="match status" value="1"/>
</dbReference>
<evidence type="ECO:0000256" key="8">
    <source>
        <dbReference type="SAM" id="MobiDB-lite"/>
    </source>
</evidence>
<gene>
    <name evidence="11" type="ORF">HMPREF1120_06293</name>
</gene>
<feature type="compositionally biased region" description="Basic and acidic residues" evidence="8">
    <location>
        <begin position="338"/>
        <end position="347"/>
    </location>
</feature>
<dbReference type="Pfam" id="PF00172">
    <property type="entry name" value="Zn_clus"/>
    <property type="match status" value="1"/>
</dbReference>
<dbReference type="SUPFAM" id="SSF57701">
    <property type="entry name" value="Zn2/Cys6 DNA-binding domain"/>
    <property type="match status" value="1"/>
</dbReference>
<dbReference type="InterPro" id="IPR007219">
    <property type="entry name" value="XnlR_reg_dom"/>
</dbReference>
<dbReference type="PANTHER" id="PTHR47660:SF3">
    <property type="entry name" value="FINGER DOMAIN PROTEIN, PUTATIVE (AFU_ORTHOLOGUE AFUA_4G03310)-RELATED"/>
    <property type="match status" value="1"/>
</dbReference>
<dbReference type="PANTHER" id="PTHR47660">
    <property type="entry name" value="TRANSCRIPTION FACTOR WITH C2H2 AND ZN(2)-CYS(6) DNA BINDING DOMAIN (EUROFUNG)-RELATED-RELATED"/>
    <property type="match status" value="1"/>
</dbReference>
<keyword evidence="5" id="KW-0804">Transcription</keyword>
<keyword evidence="12" id="KW-1185">Reference proteome</keyword>
<dbReference type="eggNOG" id="KOG1721">
    <property type="taxonomic scope" value="Eukaryota"/>
</dbReference>
<evidence type="ECO:0000256" key="2">
    <source>
        <dbReference type="ARBA" id="ARBA00022833"/>
    </source>
</evidence>
<keyword evidence="6" id="KW-0539">Nucleus</keyword>
<protein>
    <submittedName>
        <fullName evidence="11">Uncharacterized protein</fullName>
    </submittedName>
</protein>
<keyword evidence="3" id="KW-0805">Transcription regulation</keyword>
<dbReference type="Gene3D" id="3.30.160.60">
    <property type="entry name" value="Classic Zinc Finger"/>
    <property type="match status" value="1"/>
</dbReference>
<dbReference type="GO" id="GO:0000981">
    <property type="term" value="F:DNA-binding transcription factor activity, RNA polymerase II-specific"/>
    <property type="evidence" value="ECO:0007669"/>
    <property type="project" value="InterPro"/>
</dbReference>
<dbReference type="PROSITE" id="PS50048">
    <property type="entry name" value="ZN2_CY6_FUNGAL_2"/>
    <property type="match status" value="1"/>
</dbReference>
<dbReference type="EMBL" id="JH226134">
    <property type="protein sequence ID" value="EHY58281.1"/>
    <property type="molecule type" value="Genomic_DNA"/>
</dbReference>
<organism evidence="11 12">
    <name type="scientific">Exophiala dermatitidis (strain ATCC 34100 / CBS 525.76 / NIH/UT8656)</name>
    <name type="common">Black yeast</name>
    <name type="synonym">Wangiella dermatitidis</name>
    <dbReference type="NCBI Taxonomy" id="858893"/>
    <lineage>
        <taxon>Eukaryota</taxon>
        <taxon>Fungi</taxon>
        <taxon>Dikarya</taxon>
        <taxon>Ascomycota</taxon>
        <taxon>Pezizomycotina</taxon>
        <taxon>Eurotiomycetes</taxon>
        <taxon>Chaetothyriomycetidae</taxon>
        <taxon>Chaetothyriales</taxon>
        <taxon>Herpotrichiellaceae</taxon>
        <taxon>Exophiala</taxon>
    </lineage>
</organism>
<dbReference type="VEuPathDB" id="FungiDB:HMPREF1120_06293"/>
<dbReference type="OMA" id="GHMQFTW"/>
<dbReference type="InParanoid" id="H6C3R6"/>
<dbReference type="HOGENOM" id="CLU_009184_0_0_1"/>
<dbReference type="Pfam" id="PF04082">
    <property type="entry name" value="Fungal_trans"/>
    <property type="match status" value="1"/>
</dbReference>
<dbReference type="InterPro" id="IPR001138">
    <property type="entry name" value="Zn2Cys6_DnaBD"/>
</dbReference>
<evidence type="ECO:0000256" key="1">
    <source>
        <dbReference type="ARBA" id="ARBA00022723"/>
    </source>
</evidence>
<dbReference type="GO" id="GO:0003677">
    <property type="term" value="F:DNA binding"/>
    <property type="evidence" value="ECO:0007669"/>
    <property type="project" value="UniProtKB-KW"/>
</dbReference>
<keyword evidence="7" id="KW-0863">Zinc-finger</keyword>
<evidence type="ECO:0000313" key="12">
    <source>
        <dbReference type="Proteomes" id="UP000007304"/>
    </source>
</evidence>
<dbReference type="STRING" id="858893.H6C3R6"/>
<evidence type="ECO:0000259" key="10">
    <source>
        <dbReference type="PROSITE" id="PS50157"/>
    </source>
</evidence>
<feature type="compositionally biased region" description="Polar residues" evidence="8">
    <location>
        <begin position="320"/>
        <end position="334"/>
    </location>
</feature>